<comment type="caution">
    <text evidence="2">The sequence shown here is derived from an EMBL/GenBank/DDBJ whole genome shotgun (WGS) entry which is preliminary data.</text>
</comment>
<feature type="transmembrane region" description="Helical" evidence="1">
    <location>
        <begin position="33"/>
        <end position="55"/>
    </location>
</feature>
<dbReference type="Gene3D" id="3.90.550.50">
    <property type="match status" value="1"/>
</dbReference>
<name>A0A2H5P719_CITUN</name>
<evidence type="ECO:0000256" key="1">
    <source>
        <dbReference type="SAM" id="Phobius"/>
    </source>
</evidence>
<evidence type="ECO:0000313" key="2">
    <source>
        <dbReference type="EMBL" id="GAY47895.1"/>
    </source>
</evidence>
<protein>
    <submittedName>
        <fullName evidence="2">Uncharacterized protein</fullName>
    </submittedName>
</protein>
<dbReference type="PANTHER" id="PTHR10811">
    <property type="entry name" value="FRINGE-RELATED"/>
    <property type="match status" value="1"/>
</dbReference>
<keyword evidence="1" id="KW-0472">Membrane</keyword>
<evidence type="ECO:0000313" key="3">
    <source>
        <dbReference type="Proteomes" id="UP000236630"/>
    </source>
</evidence>
<dbReference type="EMBL" id="BDQV01000041">
    <property type="protein sequence ID" value="GAY47895.1"/>
    <property type="molecule type" value="Genomic_DNA"/>
</dbReference>
<dbReference type="STRING" id="55188.A0A2H5P719"/>
<keyword evidence="1" id="KW-1133">Transmembrane helix</keyword>
<dbReference type="InterPro" id="IPR006740">
    <property type="entry name" value="DUF604"/>
</dbReference>
<reference evidence="2 3" key="1">
    <citation type="journal article" date="2017" name="Front. Genet.">
        <title>Draft sequencing of the heterozygous diploid genome of Satsuma (Citrus unshiu Marc.) using a hybrid assembly approach.</title>
        <authorList>
            <person name="Shimizu T."/>
            <person name="Tanizawa Y."/>
            <person name="Mochizuki T."/>
            <person name="Nagasaki H."/>
            <person name="Yoshioka T."/>
            <person name="Toyoda A."/>
            <person name="Fujiyama A."/>
            <person name="Kaminuma E."/>
            <person name="Nakamura Y."/>
        </authorList>
    </citation>
    <scope>NUCLEOTIDE SEQUENCE [LARGE SCALE GENOMIC DNA]</scope>
    <source>
        <strain evidence="3">cv. Miyagawa wase</strain>
    </source>
</reference>
<dbReference type="Proteomes" id="UP000236630">
    <property type="component" value="Unassembled WGS sequence"/>
</dbReference>
<dbReference type="FunFam" id="3.90.550.50:FF:000006">
    <property type="entry name" value="Fringe-related protein-like"/>
    <property type="match status" value="1"/>
</dbReference>
<proteinExistence type="predicted"/>
<accession>A0A2H5P719</accession>
<gene>
    <name evidence="2" type="ORF">CUMW_107810</name>
</gene>
<sequence>MSPSSRENHVQNPFKTWKLLVSPLIKPMDIVSLFMKSALFIFTVISIYLLFFYALSNKLHYSASNCPQSQCDTNRLLSSQKKLLTRQNTTLYNEPKTNVSHIVFGIGGSANTWDDRRHYCELWWKPGLTRGFVWLDEKPNKTWPATSPPYKVSQDTSRFQYTSWYGTRSAIRIARIIKETFRLGLGDVRWFVLGDDDTVFFLENLVTVLGRYDHNQMYYIGGNSESVEQDVIHSYTMAYGGGGFAISYPLAAQLVRVLDGCIDRYASFYGSDQKVQGCMAEIGVPVTKELGFHQIDIRGDPYGLLAAHPLAPIVSLHHLDYVLPIFPNMSQIESLKKLMGAYKTDPNRAVQQSFCYDLSRNWTVSVSWGYTVQLYPSLETAKRLETAYLTFKSWRSWSDEPFTFNTQYFSPNPCERPIIYFLDRVQKVGKGKDQTLTTYERVKSEHDKDCDNKAYAPALAVKSFQVSASTLDPDHWKLAPRRQCCEVINGGGSRNSAVRIKIRECKPFESVTPP</sequence>
<dbReference type="Pfam" id="PF04646">
    <property type="entry name" value="DUF604"/>
    <property type="match status" value="1"/>
</dbReference>
<dbReference type="AlphaFoldDB" id="A0A2H5P719"/>
<keyword evidence="1" id="KW-0812">Transmembrane</keyword>
<organism evidence="2 3">
    <name type="scientific">Citrus unshiu</name>
    <name type="common">Satsuma mandarin</name>
    <name type="synonym">Citrus nobilis var. unshiu</name>
    <dbReference type="NCBI Taxonomy" id="55188"/>
    <lineage>
        <taxon>Eukaryota</taxon>
        <taxon>Viridiplantae</taxon>
        <taxon>Streptophyta</taxon>
        <taxon>Embryophyta</taxon>
        <taxon>Tracheophyta</taxon>
        <taxon>Spermatophyta</taxon>
        <taxon>Magnoliopsida</taxon>
        <taxon>eudicotyledons</taxon>
        <taxon>Gunneridae</taxon>
        <taxon>Pentapetalae</taxon>
        <taxon>rosids</taxon>
        <taxon>malvids</taxon>
        <taxon>Sapindales</taxon>
        <taxon>Rutaceae</taxon>
        <taxon>Aurantioideae</taxon>
        <taxon>Citrus</taxon>
    </lineage>
</organism>
<keyword evidence="3" id="KW-1185">Reference proteome</keyword>